<gene>
    <name evidence="1" type="ORF">DFP97_10855</name>
</gene>
<dbReference type="CDD" id="cd01081">
    <property type="entry name" value="Aldose_epim"/>
    <property type="match status" value="1"/>
</dbReference>
<dbReference type="GO" id="GO:0016853">
    <property type="term" value="F:isomerase activity"/>
    <property type="evidence" value="ECO:0007669"/>
    <property type="project" value="InterPro"/>
</dbReference>
<proteinExistence type="predicted"/>
<dbReference type="OrthoDB" id="9795355at2"/>
<dbReference type="EMBL" id="QPJD01000008">
    <property type="protein sequence ID" value="RCW47440.1"/>
    <property type="molecule type" value="Genomic_DNA"/>
</dbReference>
<reference evidence="1 2" key="1">
    <citation type="submission" date="2018-07" db="EMBL/GenBank/DDBJ databases">
        <title>Genomic Encyclopedia of Type Strains, Phase III (KMG-III): the genomes of soil and plant-associated and newly described type strains.</title>
        <authorList>
            <person name="Whitman W."/>
        </authorList>
    </citation>
    <scope>NUCLEOTIDE SEQUENCE [LARGE SCALE GENOMIC DNA]</scope>
    <source>
        <strain evidence="1 2">CECT 7506</strain>
    </source>
</reference>
<dbReference type="GO" id="GO:0005975">
    <property type="term" value="P:carbohydrate metabolic process"/>
    <property type="evidence" value="ECO:0007669"/>
    <property type="project" value="InterPro"/>
</dbReference>
<evidence type="ECO:0000313" key="1">
    <source>
        <dbReference type="EMBL" id="RCW47440.1"/>
    </source>
</evidence>
<dbReference type="AlphaFoldDB" id="A0A368VYU0"/>
<dbReference type="Pfam" id="PF01263">
    <property type="entry name" value="Aldose_epim"/>
    <property type="match status" value="1"/>
</dbReference>
<accession>A0A368VYU0</accession>
<dbReference type="InterPro" id="IPR008183">
    <property type="entry name" value="Aldose_1/G6P_1-epimerase"/>
</dbReference>
<dbReference type="RefSeq" id="WP_114380736.1">
    <property type="nucleotide sequence ID" value="NZ_QPJD01000008.1"/>
</dbReference>
<dbReference type="SUPFAM" id="SSF74650">
    <property type="entry name" value="Galactose mutarotase-like"/>
    <property type="match status" value="1"/>
</dbReference>
<sequence length="332" mass="37543">MSTQGQAFEQSFHDEQAVWLQWGAYEAAVLQAVGANLIAFRDKENNYTFLREPSAGEMDGFRANPGIHGIPVLFPPNRYEDGTFTWNGRTYTFPVNEAKTGNHLHGFFHTAAWSVEDFGSNKTESYVSLKISIDENHPIYKYLPHRFTIKLRYSLNDAGLLQHVSVHNEGTDAMPCMIAFHTAINAPFAPNSTSDDYRFTLTTGKRWELNERMLPTGSYQPLTAEEEAMKTTGLSPFWDAMDNHYTTEPQNGRNAMVLTDTRNDVTLVYDVGTAYKQWMIWNNNATPGFFCPEPQLNLVNAPNVNLPAEQIGLVALEPGGIWEETSRLYVRK</sequence>
<keyword evidence="2" id="KW-1185">Reference proteome</keyword>
<organism evidence="1 2">
    <name type="scientific">Paenibacillus prosopidis</name>
    <dbReference type="NCBI Taxonomy" id="630520"/>
    <lineage>
        <taxon>Bacteria</taxon>
        <taxon>Bacillati</taxon>
        <taxon>Bacillota</taxon>
        <taxon>Bacilli</taxon>
        <taxon>Bacillales</taxon>
        <taxon>Paenibacillaceae</taxon>
        <taxon>Paenibacillus</taxon>
    </lineage>
</organism>
<dbReference type="GO" id="GO:0030246">
    <property type="term" value="F:carbohydrate binding"/>
    <property type="evidence" value="ECO:0007669"/>
    <property type="project" value="InterPro"/>
</dbReference>
<dbReference type="InterPro" id="IPR011013">
    <property type="entry name" value="Gal_mutarotase_sf_dom"/>
</dbReference>
<dbReference type="InterPro" id="IPR014718">
    <property type="entry name" value="GH-type_carb-bd"/>
</dbReference>
<evidence type="ECO:0000313" key="2">
    <source>
        <dbReference type="Proteomes" id="UP000252415"/>
    </source>
</evidence>
<name>A0A368VYU0_9BACL</name>
<dbReference type="Proteomes" id="UP000252415">
    <property type="component" value="Unassembled WGS sequence"/>
</dbReference>
<protein>
    <submittedName>
        <fullName evidence="1">Aldose 1-epimerase</fullName>
    </submittedName>
</protein>
<comment type="caution">
    <text evidence="1">The sequence shown here is derived from an EMBL/GenBank/DDBJ whole genome shotgun (WGS) entry which is preliminary data.</text>
</comment>
<dbReference type="Gene3D" id="2.70.98.10">
    <property type="match status" value="1"/>
</dbReference>